<dbReference type="EMBL" id="CM016555">
    <property type="protein sequence ID" value="TKW23337.1"/>
    <property type="molecule type" value="Genomic_DNA"/>
</dbReference>
<dbReference type="Gramene" id="TKW23337">
    <property type="protein sequence ID" value="TKW23337"/>
    <property type="gene ID" value="SEVIR_4G285506v2"/>
</dbReference>
<organism evidence="2 3">
    <name type="scientific">Setaria viridis</name>
    <name type="common">Green bristlegrass</name>
    <name type="synonym">Setaria italica subsp. viridis</name>
    <dbReference type="NCBI Taxonomy" id="4556"/>
    <lineage>
        <taxon>Eukaryota</taxon>
        <taxon>Viridiplantae</taxon>
        <taxon>Streptophyta</taxon>
        <taxon>Embryophyta</taxon>
        <taxon>Tracheophyta</taxon>
        <taxon>Spermatophyta</taxon>
        <taxon>Magnoliopsida</taxon>
        <taxon>Liliopsida</taxon>
        <taxon>Poales</taxon>
        <taxon>Poaceae</taxon>
        <taxon>PACMAD clade</taxon>
        <taxon>Panicoideae</taxon>
        <taxon>Panicodae</taxon>
        <taxon>Paniceae</taxon>
        <taxon>Cenchrinae</taxon>
        <taxon>Setaria</taxon>
    </lineage>
</organism>
<name>A0A4U6VGN8_SETVI</name>
<sequence>MAPSTKTARLLALPQITLLVVAMASSVCHGARDTSWPIVHSAIFFIRVYV</sequence>
<proteinExistence type="predicted"/>
<dbReference type="AlphaFoldDB" id="A0A4U6VGN8"/>
<protein>
    <submittedName>
        <fullName evidence="2">Uncharacterized protein</fullName>
    </submittedName>
</protein>
<evidence type="ECO:0000256" key="1">
    <source>
        <dbReference type="SAM" id="SignalP"/>
    </source>
</evidence>
<accession>A0A4U6VGN8</accession>
<feature type="chain" id="PRO_5020533723" evidence="1">
    <location>
        <begin position="31"/>
        <end position="50"/>
    </location>
</feature>
<feature type="signal peptide" evidence="1">
    <location>
        <begin position="1"/>
        <end position="30"/>
    </location>
</feature>
<gene>
    <name evidence="2" type="ORF">SEVIR_4G285506v2</name>
</gene>
<keyword evidence="3" id="KW-1185">Reference proteome</keyword>
<keyword evidence="1" id="KW-0732">Signal</keyword>
<evidence type="ECO:0000313" key="2">
    <source>
        <dbReference type="EMBL" id="TKW23337.1"/>
    </source>
</evidence>
<reference evidence="2" key="1">
    <citation type="submission" date="2019-03" db="EMBL/GenBank/DDBJ databases">
        <title>WGS assembly of Setaria viridis.</title>
        <authorList>
            <person name="Huang P."/>
            <person name="Jenkins J."/>
            <person name="Grimwood J."/>
            <person name="Barry K."/>
            <person name="Healey A."/>
            <person name="Mamidi S."/>
            <person name="Sreedasyam A."/>
            <person name="Shu S."/>
            <person name="Feldman M."/>
            <person name="Wu J."/>
            <person name="Yu Y."/>
            <person name="Chen C."/>
            <person name="Johnson J."/>
            <person name="Rokhsar D."/>
            <person name="Baxter I."/>
            <person name="Schmutz J."/>
            <person name="Brutnell T."/>
            <person name="Kellogg E."/>
        </authorList>
    </citation>
    <scope>NUCLEOTIDE SEQUENCE [LARGE SCALE GENOMIC DNA]</scope>
</reference>
<dbReference type="Proteomes" id="UP000298652">
    <property type="component" value="Chromosome 4"/>
</dbReference>
<evidence type="ECO:0000313" key="3">
    <source>
        <dbReference type="Proteomes" id="UP000298652"/>
    </source>
</evidence>